<dbReference type="REBASE" id="39300">
    <property type="entry name" value="KvuWSHORF85P"/>
</dbReference>
<dbReference type="SMART" id="SM00487">
    <property type="entry name" value="DEXDc"/>
    <property type="match status" value="1"/>
</dbReference>
<dbReference type="InterPro" id="IPR014001">
    <property type="entry name" value="Helicase_ATP-bd"/>
</dbReference>
<dbReference type="EC" id="3.1.21.3" evidence="3"/>
<sequence>MSDLHHEKHLESYIVQKLAAQGWLVGDSAGYDPDYALYPDDLEAWLKTTQGPKWDKLAAMNGDKTREVVMKRLEAALEKDGLMHVLRRGFSIAGCGHLDLSEAAPEDQRNADVLHRYASNRLRVVPQLKYHPGRELAIDLGFFLNGLPLATVELKTDFTQSIEHAKNQYRNDRLPVDPVSKRKHPLLTFKRGAVVHFAMSDSEIWMTTKLAGENTFFLPFNQGFDGHGGNPPRPDGEYPVAYFWERICRPDNFLRIFHSFVYVEKKNVVDLKGNWSVKETLIFPRYHQFDAVNSMIADARAKGPGQAYLCEHSAGSGKTSTIAWTAHDLIKLRKEDGMPIFDAAIIVTDRNVLDGQLQDAVQQIDHQNGLIAAIDREKSSKSKSDQLTEALTRGTPIIVVTIQTFPFAMEAILTKKSLRDKNFAVIIDEAHTSQTGNTASKLQATLALSSKKDMADMTVEDILMEIQSSRKRPSNVSHFAFTATPKHSTMMLFARPADPTRPASDDNLPMAFHKYEMRQAIDEGFILDVLEGYVPYKTAFNLGKEMVDEKRVDGKAAKRALAAWMALHPTNVTQKVQFIMEHFSKNVAHRLDGKAKAMVVTSSRAAAVRYKKAFDAFIEVNPAYQEIRALVAFSGKLTGKEVMHPNDDLLSNDIFTVDEDVEFTENNMNPGIGGQDLRIAFDRPEYRVMLVANKFQTGFDQPKLVAMYIDKKIANAVEIVQTLSRLNRTFPGKDQVFIIDFVNDPSSIQAAFAQYDSGAKIEQVQDLNVIYDIKDRLDAEGVYDNGHVLNFMTARYQTAAAFNTGGQTEHRAMFAATQEPTDTFNERLRGLRDVAQAAENAFERASLDGDDAGMKKADHDRARVAEAIGQMMEFKKGLGRFARTYSYIAQLIDLGDPELENFASFAKLLENRLNGIPPENVDLRGITLTGYDIKTRPPEGTDGEDGGSGDKKGLILKPEGSGGAARPGSVPVYIQEIISKLNSIFGEATPLNDQFSLVNQIVAIVRENAVVMAQVERNDKTSAMKGNLPGAVEAAIARAMSSHATLATLLLKSDRQAIKLLIPMIYDLLKQGGQIELGQ</sequence>
<dbReference type="PATRIC" id="fig|759362.5.peg.3039"/>
<dbReference type="InterPro" id="IPR040980">
    <property type="entry name" value="SWI2_SNF2"/>
</dbReference>
<dbReference type="HOGENOM" id="CLU_010804_0_0_5"/>
<reference evidence="3" key="1">
    <citation type="journal article" date="2011" name="J. Bacteriol.">
        <title>Complete genome sequence of the industrial strain Ketogulonicigenium vulgare WSH-001.</title>
        <authorList>
            <person name="Liu L."/>
            <person name="Li Y."/>
            <person name="Zhang J."/>
            <person name="Zhou Z."/>
            <person name="Liu J."/>
            <person name="Li X."/>
            <person name="Zhou J."/>
            <person name="Du G."/>
            <person name="Wang L."/>
            <person name="Chen J."/>
        </authorList>
    </citation>
    <scope>NUCLEOTIDE SEQUENCE [LARGE SCALE GENOMIC DNA]</scope>
    <source>
        <strain evidence="3">WSH-001</strain>
        <plasmid evidence="3">2</plasmid>
    </source>
</reference>
<evidence type="ECO:0000313" key="4">
    <source>
        <dbReference type="Proteomes" id="UP000000692"/>
    </source>
</evidence>
<dbReference type="EMBL" id="CP002020">
    <property type="protein sequence ID" value="AEM42766.1"/>
    <property type="molecule type" value="Genomic_DNA"/>
</dbReference>
<dbReference type="Pfam" id="PF18766">
    <property type="entry name" value="SWI2_SNF2"/>
    <property type="match status" value="1"/>
</dbReference>
<dbReference type="PANTHER" id="PTHR42927:SF1">
    <property type="entry name" value="HELICASE SUPERFAMILY 1 AND 2 DOMAIN-CONTAINING PROTEIN"/>
    <property type="match status" value="1"/>
</dbReference>
<keyword evidence="4" id="KW-1185">Reference proteome</keyword>
<dbReference type="GO" id="GO:0003677">
    <property type="term" value="F:DNA binding"/>
    <property type="evidence" value="ECO:0007669"/>
    <property type="project" value="UniProtKB-KW"/>
</dbReference>
<dbReference type="InterPro" id="IPR027417">
    <property type="entry name" value="P-loop_NTPase"/>
</dbReference>
<dbReference type="KEGG" id="kvl:KVU_PB0088"/>
<organism evidence="3 4">
    <name type="scientific">Ketogulonicigenium vulgare (strain WSH-001)</name>
    <dbReference type="NCBI Taxonomy" id="759362"/>
    <lineage>
        <taxon>Bacteria</taxon>
        <taxon>Pseudomonadati</taxon>
        <taxon>Pseudomonadota</taxon>
        <taxon>Alphaproteobacteria</taxon>
        <taxon>Rhodobacterales</taxon>
        <taxon>Roseobacteraceae</taxon>
        <taxon>Ketogulonicigenium</taxon>
    </lineage>
</organism>
<evidence type="ECO:0000256" key="1">
    <source>
        <dbReference type="SAM" id="MobiDB-lite"/>
    </source>
</evidence>
<dbReference type="OrthoDB" id="9758243at2"/>
<dbReference type="Pfam" id="PF22679">
    <property type="entry name" value="T1R_D3-like"/>
    <property type="match status" value="1"/>
</dbReference>
<accession>F9YBL4</accession>
<dbReference type="Pfam" id="PF04313">
    <property type="entry name" value="HSDR_N"/>
    <property type="match status" value="1"/>
</dbReference>
<dbReference type="InterPro" id="IPR007409">
    <property type="entry name" value="Restrct_endonuc_type1_HsdR_N"/>
</dbReference>
<dbReference type="Proteomes" id="UP000000692">
    <property type="component" value="Plasmid 2"/>
</dbReference>
<dbReference type="Gene3D" id="3.90.1570.50">
    <property type="match status" value="1"/>
</dbReference>
<keyword evidence="3" id="KW-0540">Nuclease</keyword>
<dbReference type="GO" id="GO:0009035">
    <property type="term" value="F:type I site-specific deoxyribonuclease activity"/>
    <property type="evidence" value="ECO:0007669"/>
    <property type="project" value="UniProtKB-EC"/>
</dbReference>
<protein>
    <submittedName>
        <fullName evidence="3">Type I restriction-modification system endonuclease, putative</fullName>
        <ecNumber evidence="3">3.1.21.3</ecNumber>
    </submittedName>
</protein>
<dbReference type="InterPro" id="IPR055180">
    <property type="entry name" value="HsdR_RecA-like_helicase_dom_2"/>
</dbReference>
<dbReference type="SUPFAM" id="SSF52540">
    <property type="entry name" value="P-loop containing nucleoside triphosphate hydrolases"/>
    <property type="match status" value="1"/>
</dbReference>
<dbReference type="GO" id="GO:0009307">
    <property type="term" value="P:DNA restriction-modification system"/>
    <property type="evidence" value="ECO:0007669"/>
    <property type="project" value="UniProtKB-KW"/>
</dbReference>
<feature type="region of interest" description="Disordered" evidence="1">
    <location>
        <begin position="932"/>
        <end position="967"/>
    </location>
</feature>
<keyword evidence="3" id="KW-0378">Hydrolase</keyword>
<evidence type="ECO:0000313" key="3">
    <source>
        <dbReference type="EMBL" id="AEM42766.1"/>
    </source>
</evidence>
<gene>
    <name evidence="3" type="primary">hsdR</name>
    <name evidence="3" type="ordered locus">KVU_PB0088</name>
</gene>
<dbReference type="RefSeq" id="WP_013385732.1">
    <property type="nucleotide sequence ID" value="NC_017385.1"/>
</dbReference>
<keyword evidence="3" id="KW-0614">Plasmid</keyword>
<dbReference type="GO" id="GO:0005524">
    <property type="term" value="F:ATP binding"/>
    <property type="evidence" value="ECO:0007669"/>
    <property type="project" value="UniProtKB-KW"/>
</dbReference>
<name>F9YBL4_KETVW</name>
<feature type="domain" description="Helicase ATP-binding" evidence="2">
    <location>
        <begin position="280"/>
        <end position="479"/>
    </location>
</feature>
<evidence type="ECO:0000259" key="2">
    <source>
        <dbReference type="SMART" id="SM00487"/>
    </source>
</evidence>
<proteinExistence type="predicted"/>
<dbReference type="AlphaFoldDB" id="F9YBL4"/>
<geneLocation type="plasmid" evidence="4">
    <name>pKVU_200</name>
</geneLocation>
<dbReference type="Gene3D" id="3.40.50.300">
    <property type="entry name" value="P-loop containing nucleotide triphosphate hydrolases"/>
    <property type="match status" value="2"/>
</dbReference>
<keyword evidence="3" id="KW-0255">Endonuclease</keyword>
<dbReference type="PANTHER" id="PTHR42927">
    <property type="entry name" value="HELICASE SUPERFAMILY 1 AND 2 DOMAIN-CONTAINING PROTEIN"/>
    <property type="match status" value="1"/>
</dbReference>